<dbReference type="PANTHER" id="PTHR12526:SF635">
    <property type="entry name" value="GLYCOSYL TRANSFERASE GROUP 1"/>
    <property type="match status" value="1"/>
</dbReference>
<dbReference type="Proteomes" id="UP000275281">
    <property type="component" value="Unassembled WGS sequence"/>
</dbReference>
<evidence type="ECO:0000313" key="4">
    <source>
        <dbReference type="Proteomes" id="UP000275281"/>
    </source>
</evidence>
<dbReference type="PANTHER" id="PTHR12526">
    <property type="entry name" value="GLYCOSYLTRANSFERASE"/>
    <property type="match status" value="1"/>
</dbReference>
<sequence>MDKVVFISHGHPDLSKGGAEVASWNLYQLLKSEGVECLYIARADEKSHGGSTFSQRGDEVLFHTKIQDWFSLSSGNTKALFGDLGKLLKSFSPDIVHVHHYAHMGIEIFSAIRRAVPKAKIVFTLHEFMAMCFHNGQMVTKDKLKLCNKAVFSDCHGCFPQHSPGDFFLRKQYILDHFSHVDQFVSPSEFLAERYVEWGIPEDKMTVLENVLPDVEPIAPRALSDGDKRYRFAFFGQINPYKGLDLLLQAIALLPQAIRSKIRLDVHGANLDVQQSSFKEKVTELLEEVEDVVHLRGQYDADQLPSRIAECDWVVMPSIWWENSPVVIQEAIRFGRPLIGANIGGMKEKIEGKAGLTFEVRSAASLADTIKRAIEPDVFDHWHAKLETYACAKSAHLKFLRSLV</sequence>
<evidence type="ECO:0000259" key="1">
    <source>
        <dbReference type="Pfam" id="PF00534"/>
    </source>
</evidence>
<reference evidence="3 4" key="1">
    <citation type="submission" date="2018-11" db="EMBL/GenBank/DDBJ databases">
        <authorList>
            <person name="Ye M.-Q."/>
            <person name="Du Z.-J."/>
        </authorList>
    </citation>
    <scope>NUCLEOTIDE SEQUENCE [LARGE SCALE GENOMIC DNA]</scope>
    <source>
        <strain evidence="3 4">U0105</strain>
    </source>
</reference>
<name>A0A3N5ZAV8_9ALTE</name>
<dbReference type="Gene3D" id="3.40.50.2000">
    <property type="entry name" value="Glycogen Phosphorylase B"/>
    <property type="match status" value="2"/>
</dbReference>
<dbReference type="InterPro" id="IPR001296">
    <property type="entry name" value="Glyco_trans_1"/>
</dbReference>
<dbReference type="Pfam" id="PF00534">
    <property type="entry name" value="Glycos_transf_1"/>
    <property type="match status" value="1"/>
</dbReference>
<keyword evidence="3" id="KW-0808">Transferase</keyword>
<feature type="domain" description="Glycosyl transferase family 1" evidence="1">
    <location>
        <begin position="226"/>
        <end position="375"/>
    </location>
</feature>
<dbReference type="GO" id="GO:0016757">
    <property type="term" value="F:glycosyltransferase activity"/>
    <property type="evidence" value="ECO:0007669"/>
    <property type="project" value="InterPro"/>
</dbReference>
<dbReference type="SUPFAM" id="SSF53756">
    <property type="entry name" value="UDP-Glycosyltransferase/glycogen phosphorylase"/>
    <property type="match status" value="1"/>
</dbReference>
<feature type="domain" description="Glycosyltransferase subfamily 4-like N-terminal" evidence="2">
    <location>
        <begin position="17"/>
        <end position="210"/>
    </location>
</feature>
<proteinExistence type="predicted"/>
<accession>A0A3N5ZAV8</accession>
<dbReference type="OrthoDB" id="9062832at2"/>
<dbReference type="Pfam" id="PF13439">
    <property type="entry name" value="Glyco_transf_4"/>
    <property type="match status" value="1"/>
</dbReference>
<keyword evidence="4" id="KW-1185">Reference proteome</keyword>
<dbReference type="AlphaFoldDB" id="A0A3N5ZAV8"/>
<dbReference type="RefSeq" id="WP_124026315.1">
    <property type="nucleotide sequence ID" value="NZ_JBHRSN010000005.1"/>
</dbReference>
<comment type="caution">
    <text evidence="3">The sequence shown here is derived from an EMBL/GenBank/DDBJ whole genome shotgun (WGS) entry which is preliminary data.</text>
</comment>
<organism evidence="3 4">
    <name type="scientific">Alteromonas sediminis</name>
    <dbReference type="NCBI Taxonomy" id="2259342"/>
    <lineage>
        <taxon>Bacteria</taxon>
        <taxon>Pseudomonadati</taxon>
        <taxon>Pseudomonadota</taxon>
        <taxon>Gammaproteobacteria</taxon>
        <taxon>Alteromonadales</taxon>
        <taxon>Alteromonadaceae</taxon>
        <taxon>Alteromonas/Salinimonas group</taxon>
        <taxon>Alteromonas</taxon>
    </lineage>
</organism>
<gene>
    <name evidence="3" type="ORF">DRW07_02590</name>
</gene>
<evidence type="ECO:0000259" key="2">
    <source>
        <dbReference type="Pfam" id="PF13439"/>
    </source>
</evidence>
<dbReference type="EMBL" id="RPOK01000001">
    <property type="protein sequence ID" value="RPJ68314.1"/>
    <property type="molecule type" value="Genomic_DNA"/>
</dbReference>
<protein>
    <submittedName>
        <fullName evidence="3">Glycosyltransferase</fullName>
    </submittedName>
</protein>
<dbReference type="InterPro" id="IPR028098">
    <property type="entry name" value="Glyco_trans_4-like_N"/>
</dbReference>
<dbReference type="GO" id="GO:1901135">
    <property type="term" value="P:carbohydrate derivative metabolic process"/>
    <property type="evidence" value="ECO:0007669"/>
    <property type="project" value="UniProtKB-ARBA"/>
</dbReference>
<evidence type="ECO:0000313" key="3">
    <source>
        <dbReference type="EMBL" id="RPJ68314.1"/>
    </source>
</evidence>